<dbReference type="GO" id="GO:0004386">
    <property type="term" value="F:helicase activity"/>
    <property type="evidence" value="ECO:0007669"/>
    <property type="project" value="UniProtKB-KW"/>
</dbReference>
<comment type="caution">
    <text evidence="6">The sequence shown here is derived from an EMBL/GenBank/DDBJ whole genome shotgun (WGS) entry which is preliminary data.</text>
</comment>
<keyword evidence="2" id="KW-0067">ATP-binding</keyword>
<gene>
    <name evidence="6" type="ORF">CYMTET_50331</name>
</gene>
<dbReference type="InterPro" id="IPR011709">
    <property type="entry name" value="DEAD-box_helicase_OB_fold"/>
</dbReference>
<evidence type="ECO:0000256" key="3">
    <source>
        <dbReference type="SAM" id="MobiDB-lite"/>
    </source>
</evidence>
<keyword evidence="7" id="KW-1185">Reference proteome</keyword>
<reference evidence="6 7" key="1">
    <citation type="journal article" date="2015" name="Genome Biol. Evol.">
        <title>Comparative Genomics of a Bacterivorous Green Alga Reveals Evolutionary Causalities and Consequences of Phago-Mixotrophic Mode of Nutrition.</title>
        <authorList>
            <person name="Burns J.A."/>
            <person name="Paasch A."/>
            <person name="Narechania A."/>
            <person name="Kim E."/>
        </authorList>
    </citation>
    <scope>NUCLEOTIDE SEQUENCE [LARGE SCALE GENOMIC DNA]</scope>
    <source>
        <strain evidence="6 7">PLY_AMNH</strain>
    </source>
</reference>
<dbReference type="EMBL" id="LGRX02033831">
    <property type="protein sequence ID" value="KAK3239762.1"/>
    <property type="molecule type" value="Genomic_DNA"/>
</dbReference>
<name>A0AAE0BNE2_9CHLO</name>
<feature type="domain" description="RNA helicase C-terminal" evidence="5">
    <location>
        <begin position="162"/>
        <end position="213"/>
    </location>
</feature>
<evidence type="ECO:0000259" key="4">
    <source>
        <dbReference type="Pfam" id="PF07717"/>
    </source>
</evidence>
<feature type="compositionally biased region" description="Basic and acidic residues" evidence="3">
    <location>
        <begin position="221"/>
        <end position="236"/>
    </location>
</feature>
<accession>A0AAE0BNE2</accession>
<organism evidence="6 7">
    <name type="scientific">Cymbomonas tetramitiformis</name>
    <dbReference type="NCBI Taxonomy" id="36881"/>
    <lineage>
        <taxon>Eukaryota</taxon>
        <taxon>Viridiplantae</taxon>
        <taxon>Chlorophyta</taxon>
        <taxon>Pyramimonadophyceae</taxon>
        <taxon>Pyramimonadales</taxon>
        <taxon>Pyramimonadaceae</taxon>
        <taxon>Cymbomonas</taxon>
    </lineage>
</organism>
<protein>
    <submittedName>
        <fullName evidence="6">Uncharacterized protein</fullName>
    </submittedName>
</protein>
<dbReference type="Pfam" id="PF07717">
    <property type="entry name" value="OB_NTP_bind"/>
    <property type="match status" value="1"/>
</dbReference>
<feature type="domain" description="DEAD-box helicase OB fold" evidence="4">
    <location>
        <begin position="65"/>
        <end position="146"/>
    </location>
</feature>
<keyword evidence="1" id="KW-0378">Hydrolase</keyword>
<dbReference type="Pfam" id="PF26026">
    <property type="entry name" value="RNA_hel_CTD"/>
    <property type="match status" value="1"/>
</dbReference>
<evidence type="ECO:0000256" key="1">
    <source>
        <dbReference type="ARBA" id="ARBA00022801"/>
    </source>
</evidence>
<evidence type="ECO:0000256" key="2">
    <source>
        <dbReference type="ARBA" id="ARBA00022806"/>
    </source>
</evidence>
<feature type="region of interest" description="Disordered" evidence="3">
    <location>
        <begin position="216"/>
        <end position="236"/>
    </location>
</feature>
<dbReference type="AlphaFoldDB" id="A0AAE0BNE2"/>
<sequence>MPGGARDYVWRHFLSEKTLQMMGDMRQQFLQLLQGIGFTETPGGGRGRRTGDPAFDDNSEDLTLVKAVLCSGLYPNVVTVKNAKRRAKLMTEEDGKVECHPSSVNASVSQFTTNFLVYSEKVKTSSIFIRNSTMVSDYALLLFGGALRPGPEPGTFTMGRGNLVFTAGQGVATLVQELRARLDALLERKIATPTMDLVREGGGIVKAVRALLAEPAQVGAHPHDSRHPDGDRAYHG</sequence>
<dbReference type="InterPro" id="IPR059023">
    <property type="entry name" value="RNA_hel_CTD"/>
</dbReference>
<evidence type="ECO:0000313" key="6">
    <source>
        <dbReference type="EMBL" id="KAK3239762.1"/>
    </source>
</evidence>
<dbReference type="Proteomes" id="UP001190700">
    <property type="component" value="Unassembled WGS sequence"/>
</dbReference>
<keyword evidence="2" id="KW-0347">Helicase</keyword>
<evidence type="ECO:0000259" key="5">
    <source>
        <dbReference type="Pfam" id="PF26026"/>
    </source>
</evidence>
<keyword evidence="2" id="KW-0547">Nucleotide-binding</keyword>
<proteinExistence type="predicted"/>
<evidence type="ECO:0000313" key="7">
    <source>
        <dbReference type="Proteomes" id="UP001190700"/>
    </source>
</evidence>